<protein>
    <submittedName>
        <fullName evidence="1">Ap complex subunit mu</fullName>
    </submittedName>
</protein>
<keyword evidence="2" id="KW-1185">Reference proteome</keyword>
<organism evidence="1 2">
    <name type="scientific">Holotrichia oblita</name>
    <name type="common">Chafer beetle</name>
    <dbReference type="NCBI Taxonomy" id="644536"/>
    <lineage>
        <taxon>Eukaryota</taxon>
        <taxon>Metazoa</taxon>
        <taxon>Ecdysozoa</taxon>
        <taxon>Arthropoda</taxon>
        <taxon>Hexapoda</taxon>
        <taxon>Insecta</taxon>
        <taxon>Pterygota</taxon>
        <taxon>Neoptera</taxon>
        <taxon>Endopterygota</taxon>
        <taxon>Coleoptera</taxon>
        <taxon>Polyphaga</taxon>
        <taxon>Scarabaeiformia</taxon>
        <taxon>Scarabaeidae</taxon>
        <taxon>Melolonthinae</taxon>
        <taxon>Holotrichia</taxon>
    </lineage>
</organism>
<comment type="caution">
    <text evidence="1">The sequence shown here is derived from an EMBL/GenBank/DDBJ whole genome shotgun (WGS) entry which is preliminary data.</text>
</comment>
<sequence>MRLKVDNAQNNQRIEEEEKGKKSKHKEEELFKPEELEAYRREHQQVNETSEEASASAENEEWKKFNALTAGIDTILKKTQGDLDRIKSTSFFQRVPPPSEVKKKKEEERIRVAELEQQKQEEKKPESFAPEAAIVQVSESESEDEEEDDIFDTGYIDAIASGEVKLVHIPDSPQEELEGDDPFDTSIAERAILGPSVDKRGKKLVPIGSAVEILTGRVQAPTCVAIKRPSTRRQIEKEKNLLLQTFDENSNATQEIKVHDTSSQNKVTLLDDDAPSDLLNTPIDLSQNLQLQLATTPVHKEAQEAPPTQFNILEEFDNAAKKTAEDDEDDEFALLAAESLNKKAVLNAVPVRTECGFAFGTEKESWSAFGEEKTSDQIDDEFIIEDDPFDTTFAENILPGKAELKIIEDEILNTTEEPIQNKVSIQIVNPVGQQESFTVGDRVSEQRLNLIQPHHRDLLGGSSTDLSKLGDQPLQPKETVDQDYIEYCDPFDTSLVETAKLPGQTELKFLERELLGEIKQSLNDDTDFNPRIDEDSTERQQNRKVSFDLPLDQHQNLLETGVKIAKPLTPYYIRENSIPEIEEIVDPFDTSFVCEVAPGKAELKLIENELFEKDTILDSNFDPRDDKQVAVAKVVETIQGIVNPAGLNTEKKVIKTLDLLVDDHDVQAKVLTPATEKAGFDDYVDPFDTSIACNILPGKTELKLIESELINQEPPKIYNLDAVLKTQLVEEKDFFEENDQTDVNVKTLTPILDRKSELDSNIDPFDTSIASNIGANPFLFTEDDYVSPNSANSNPFLLANDDDFAEDIVGINDNPFLSQNATTMASSNNSTNPFAFDPMDFGPMEAQSADVSEDQTTFMGNTFIDASAKTTTAEDLFTSSPVEDFFGETLPPVPPQKPTDLDLKFTTTNNDNFAALNEDLTNQIEPQKMPPPRPPPSKETQDLLMSVMGAMDATSSHLLDRIPPTRTPSPVSMRDLHSPSPTPEPLGDLLDVSDNTKPVQPNQVSAANIMSMQSNIIPTQSIQPSEDLLMSLDQKNDINENPATVEKPKPPPPQRPNPPVRPPRPNLPPPKPVPPQIPPQKPPPLPPNLNKPQLLNEVNEMMDMFGADEVPQIQKTVASTTDIMNLYNAPVMAAADLLCDTGETAMDTTQTMMIDTTFESSIQDMNVNNASSTAESTPTPTPQPIIQDNFVSPEPSQSDLQMDTSDSQSKGSVSSVTFNPFAVTEDNNISPVRPNDMIESAETENVFRDKIPTDIFEVPPTTPSAPIPQHISNIKQDDSFDAFAMKFESVAQDENKNGGGFDAFDGNNVVTDTWGVTATAGNAFNDAVSGFNDASGGFGPDESFDAFLALQHPPAEAKTAGNRFIQAGSMDSDEDKDFSVIIRPKAADETANEILPTIAPPPTAAQNAFNDSSPRFNPFDQSETALSAIQDEPGLQFDETKVKRTDSQETPPTPLFDEDVSQPLEPFPRIHYAGEGWEMQLRQPNKKKITGQRFWKKIFVRIVVQPDCTLLQLFNQQTDKDPFQELPLQPCYSVSDIGAQQYDNYGKIFTLKLQYIFYKERPGVRPGQVKKAERITNKLSQFAAYAIQGDYQGVKEFGSDLKKLGLPVEHAPQVSQLMKLGSLNYEDLKQFSVCIEEALFKLQAHRDRALHYKMEEVQISVVDELYVEQDMEGHVERQIARVRMFFLGFLTGMPDVELGINDLRRQGREVVGRHDIIPVVTEEWIRLEEVEFHSCVQQDEYEKSHIIRFKPPDACYIELMRFRIRPPKNRELPLQLKPTICISGNRIELRADVLVPGFASRKLGQVPCEDVMIRFPIPECWIYLFRVEKHFRYGSVKSAHRRTGKIKGIERILGTMDTLQESLIEVTSGQAKYEHQHRAIVWRCPRLPKEGQGAYTTHNMVCRLALTSYDQMPEQLAEYCYVEFTMPATQASHTTARSVSFQNSDSDEPPEKYVRYLARHEYK</sequence>
<name>A0ACB9TBI2_HOLOL</name>
<proteinExistence type="predicted"/>
<accession>A0ACB9TBI2</accession>
<evidence type="ECO:0000313" key="1">
    <source>
        <dbReference type="EMBL" id="KAI4464074.1"/>
    </source>
</evidence>
<gene>
    <name evidence="1" type="ORF">MML48_4g00006661</name>
</gene>
<dbReference type="Proteomes" id="UP001056778">
    <property type="component" value="Chromosome 4"/>
</dbReference>
<evidence type="ECO:0000313" key="2">
    <source>
        <dbReference type="Proteomes" id="UP001056778"/>
    </source>
</evidence>
<reference evidence="1" key="1">
    <citation type="submission" date="2022-04" db="EMBL/GenBank/DDBJ databases">
        <title>Chromosome-scale genome assembly of Holotrichia oblita Faldermann.</title>
        <authorList>
            <person name="Rongchong L."/>
        </authorList>
    </citation>
    <scope>NUCLEOTIDE SEQUENCE</scope>
    <source>
        <strain evidence="1">81SQS9</strain>
    </source>
</reference>
<dbReference type="EMBL" id="CM043018">
    <property type="protein sequence ID" value="KAI4464074.1"/>
    <property type="molecule type" value="Genomic_DNA"/>
</dbReference>